<evidence type="ECO:0000313" key="2">
    <source>
        <dbReference type="Proteomes" id="UP001303236"/>
    </source>
</evidence>
<dbReference type="Proteomes" id="UP001303236">
    <property type="component" value="Chromosome"/>
</dbReference>
<name>A0ABY9VR47_9ACTN</name>
<reference evidence="1 2" key="1">
    <citation type="submission" date="2023-09" db="EMBL/GenBank/DDBJ databases">
        <title>Genome completion map analysis of the actinomycetes C11-1.</title>
        <authorList>
            <person name="Qin P."/>
            <person name="Guan P."/>
        </authorList>
    </citation>
    <scope>NUCLEOTIDE SEQUENCE [LARGE SCALE GENOMIC DNA]</scope>
    <source>
        <strain evidence="1 2">C11-1</strain>
    </source>
</reference>
<gene>
    <name evidence="1" type="ORF">RI138_01600</name>
</gene>
<organism evidence="1 2">
    <name type="scientific">Streptomyces durocortorensis</name>
    <dbReference type="NCBI Taxonomy" id="2811104"/>
    <lineage>
        <taxon>Bacteria</taxon>
        <taxon>Bacillati</taxon>
        <taxon>Actinomycetota</taxon>
        <taxon>Actinomycetes</taxon>
        <taxon>Kitasatosporales</taxon>
        <taxon>Streptomycetaceae</taxon>
        <taxon>Streptomyces</taxon>
    </lineage>
</organism>
<accession>A0ABY9VR47</accession>
<evidence type="ECO:0000313" key="1">
    <source>
        <dbReference type="EMBL" id="WNF25604.1"/>
    </source>
</evidence>
<proteinExistence type="predicted"/>
<sequence>MSTRARPEPSEDPVPNAVSFLAASAALRAIDEAVREAHDTDAARGQAPVSERAQALASLQLLREVRERLAGWETGLIEAARAAGASWADLADPLGVASRQAAERRYLRLRPGTAGSTGEQRVRATRDSRAADRSITTWARQNAADLRSLAGQITALPDLPASADLSLDRLRQALGADDAAALVTPLTALHPHLTPGHRKLADRVDSLTRHTSQLRRDTATRRRSG</sequence>
<dbReference type="EMBL" id="CP134500">
    <property type="protein sequence ID" value="WNF25604.1"/>
    <property type="molecule type" value="Genomic_DNA"/>
</dbReference>
<keyword evidence="2" id="KW-1185">Reference proteome</keyword>
<protein>
    <submittedName>
        <fullName evidence="1">HSP18 transcriptional regulator</fullName>
    </submittedName>
</protein>